<protein>
    <recommendedName>
        <fullName evidence="3">tetrahydrofolate synthase</fullName>
        <ecNumber evidence="3">6.3.2.17</ecNumber>
    </recommendedName>
    <alternativeName>
        <fullName evidence="11">Folylpoly-gamma-glutamate synthetase</fullName>
    </alternativeName>
    <alternativeName>
        <fullName evidence="10">Tetrahydrofolylpolyglutamate synthase</fullName>
    </alternativeName>
</protein>
<evidence type="ECO:0000259" key="13">
    <source>
        <dbReference type="Pfam" id="PF02875"/>
    </source>
</evidence>
<evidence type="ECO:0000256" key="8">
    <source>
        <dbReference type="ARBA" id="ARBA00022840"/>
    </source>
</evidence>
<keyword evidence="6" id="KW-0479">Metal-binding</keyword>
<evidence type="ECO:0000256" key="10">
    <source>
        <dbReference type="ARBA" id="ARBA00030592"/>
    </source>
</evidence>
<evidence type="ECO:0000256" key="11">
    <source>
        <dbReference type="ARBA" id="ARBA00030876"/>
    </source>
</evidence>
<keyword evidence="9" id="KW-0460">Magnesium</keyword>
<comment type="similarity">
    <text evidence="2">Belongs to the folylpolyglutamate synthase family.</text>
</comment>
<evidence type="ECO:0000256" key="12">
    <source>
        <dbReference type="ARBA" id="ARBA00047493"/>
    </source>
</evidence>
<evidence type="ECO:0000256" key="3">
    <source>
        <dbReference type="ARBA" id="ARBA00013025"/>
    </source>
</evidence>
<name>A0A9P8FVC2_AURME</name>
<keyword evidence="5" id="KW-0436">Ligase</keyword>
<dbReference type="Gene3D" id="3.90.190.20">
    <property type="entry name" value="Mur ligase, C-terminal domain"/>
    <property type="match status" value="1"/>
</dbReference>
<evidence type="ECO:0000256" key="4">
    <source>
        <dbReference type="ARBA" id="ARBA00022563"/>
    </source>
</evidence>
<comment type="catalytic activity">
    <reaction evidence="12">
        <text>(6S)-5,6,7,8-tetrahydrofolyl-(gamma-L-Glu)(n) + L-glutamate + ATP = (6S)-5,6,7,8-tetrahydrofolyl-(gamma-L-Glu)(n+1) + ADP + phosphate + H(+)</text>
        <dbReference type="Rhea" id="RHEA:10580"/>
        <dbReference type="Rhea" id="RHEA-COMP:14738"/>
        <dbReference type="Rhea" id="RHEA-COMP:14740"/>
        <dbReference type="ChEBI" id="CHEBI:15378"/>
        <dbReference type="ChEBI" id="CHEBI:29985"/>
        <dbReference type="ChEBI" id="CHEBI:30616"/>
        <dbReference type="ChEBI" id="CHEBI:43474"/>
        <dbReference type="ChEBI" id="CHEBI:141005"/>
        <dbReference type="ChEBI" id="CHEBI:456216"/>
        <dbReference type="EC" id="6.3.2.17"/>
    </reaction>
</comment>
<evidence type="ECO:0000256" key="9">
    <source>
        <dbReference type="ARBA" id="ARBA00022842"/>
    </source>
</evidence>
<dbReference type="PANTHER" id="PTHR11136:SF5">
    <property type="entry name" value="FOLYLPOLYGLUTAMATE SYNTHASE, MITOCHONDRIAL"/>
    <property type="match status" value="1"/>
</dbReference>
<dbReference type="InterPro" id="IPR036565">
    <property type="entry name" value="Mur-like_cat_sf"/>
</dbReference>
<dbReference type="EMBL" id="JAHFXS010000739">
    <property type="protein sequence ID" value="KAG9982256.1"/>
    <property type="molecule type" value="Genomic_DNA"/>
</dbReference>
<dbReference type="AlphaFoldDB" id="A0A9P8FVC2"/>
<comment type="caution">
    <text evidence="14">The sequence shown here is derived from an EMBL/GenBank/DDBJ whole genome shotgun (WGS) entry which is preliminary data.</text>
</comment>
<evidence type="ECO:0000256" key="6">
    <source>
        <dbReference type="ARBA" id="ARBA00022723"/>
    </source>
</evidence>
<dbReference type="GO" id="GO:0006730">
    <property type="term" value="P:one-carbon metabolic process"/>
    <property type="evidence" value="ECO:0007669"/>
    <property type="project" value="UniProtKB-KW"/>
</dbReference>
<dbReference type="SUPFAM" id="SSF53244">
    <property type="entry name" value="MurD-like peptide ligases, peptide-binding domain"/>
    <property type="match status" value="1"/>
</dbReference>
<dbReference type="InterPro" id="IPR004101">
    <property type="entry name" value="Mur_ligase_C"/>
</dbReference>
<dbReference type="SUPFAM" id="SSF53623">
    <property type="entry name" value="MurD-like peptide ligases, catalytic domain"/>
    <property type="match status" value="1"/>
</dbReference>
<keyword evidence="4" id="KW-0554">One-carbon metabolism</keyword>
<accession>A0A9P8FVC2</accession>
<dbReference type="OrthoDB" id="5212574at2759"/>
<dbReference type="EC" id="6.3.2.17" evidence="3"/>
<keyword evidence="15" id="KW-1185">Reference proteome</keyword>
<sequence length="516" mass="57577">MHTGAYSSQLEHLPGLKIFHVAGTKGKGSTSMFLAQLLHKLWNPSKKDTKIGLYTSPHLVFVRERIQINGELIPENLFAHYFFELWKEPCKKLSYAGFLTLLALHIFVKEGVNAAVIEAVVGGRYDSTNIMKSPTAVGITPIGLDHIKTLGPTLKGIAGQKAGVFKRNVPAFFAHQKTEVEDVLNDIAHSEQVSSLRYVDINSSLRCSDDMPAALRANASLAYAMFRVLVEPQDAYPEDMPEKVVQVIQQTSTPGRFERISEANRVFLLDGAHTPESIEIASEWALQQFSAKGYKALIFNQSTRDTRPLLEAIYSRLASVLQLVVFCSSKVHNESTEEVEDILNKNEDPVSRQTGLFQENAKSICLRELTFKKIDQLNEELKKHEVFQQYLGLAGVQKELKARYHTLLHEKKSEAQRHELPVISTYLEESPEAVSAHGAQNPSHDLDLIQQTADHVLLSHMFTFLQPVHIETVIPLLKDAGGLVRRWNSDGEVVEATPTNDGIATDVVQLLGDQGR</sequence>
<keyword evidence="8" id="KW-0067">ATP-binding</keyword>
<dbReference type="PANTHER" id="PTHR11136">
    <property type="entry name" value="FOLYLPOLYGLUTAMATE SYNTHASE-RELATED"/>
    <property type="match status" value="1"/>
</dbReference>
<organism evidence="14 15">
    <name type="scientific">Aureobasidium melanogenum</name>
    <name type="common">Aureobasidium pullulans var. melanogenum</name>
    <dbReference type="NCBI Taxonomy" id="46634"/>
    <lineage>
        <taxon>Eukaryota</taxon>
        <taxon>Fungi</taxon>
        <taxon>Dikarya</taxon>
        <taxon>Ascomycota</taxon>
        <taxon>Pezizomycotina</taxon>
        <taxon>Dothideomycetes</taxon>
        <taxon>Dothideomycetidae</taxon>
        <taxon>Dothideales</taxon>
        <taxon>Saccotheciaceae</taxon>
        <taxon>Aureobasidium</taxon>
    </lineage>
</organism>
<dbReference type="GO" id="GO:0004326">
    <property type="term" value="F:tetrahydrofolylpolyglutamate synthase activity"/>
    <property type="evidence" value="ECO:0007669"/>
    <property type="project" value="UniProtKB-EC"/>
</dbReference>
<dbReference type="InterPro" id="IPR001645">
    <property type="entry name" value="Folylpolyglutamate_synth"/>
</dbReference>
<evidence type="ECO:0000256" key="2">
    <source>
        <dbReference type="ARBA" id="ARBA00008276"/>
    </source>
</evidence>
<evidence type="ECO:0000313" key="15">
    <source>
        <dbReference type="Proteomes" id="UP000729357"/>
    </source>
</evidence>
<dbReference type="NCBIfam" id="TIGR01499">
    <property type="entry name" value="folC"/>
    <property type="match status" value="1"/>
</dbReference>
<evidence type="ECO:0000313" key="14">
    <source>
        <dbReference type="EMBL" id="KAG9982256.1"/>
    </source>
</evidence>
<dbReference type="Proteomes" id="UP000729357">
    <property type="component" value="Unassembled WGS sequence"/>
</dbReference>
<reference evidence="14" key="2">
    <citation type="submission" date="2021-08" db="EMBL/GenBank/DDBJ databases">
        <authorList>
            <person name="Gostincar C."/>
            <person name="Sun X."/>
            <person name="Song Z."/>
            <person name="Gunde-Cimerman N."/>
        </authorList>
    </citation>
    <scope>NUCLEOTIDE SEQUENCE</scope>
    <source>
        <strain evidence="14">EXF-9298</strain>
    </source>
</reference>
<dbReference type="InterPro" id="IPR036615">
    <property type="entry name" value="Mur_ligase_C_dom_sf"/>
</dbReference>
<evidence type="ECO:0000256" key="7">
    <source>
        <dbReference type="ARBA" id="ARBA00022741"/>
    </source>
</evidence>
<dbReference type="GO" id="GO:0005739">
    <property type="term" value="C:mitochondrion"/>
    <property type="evidence" value="ECO:0007669"/>
    <property type="project" value="TreeGrafter"/>
</dbReference>
<dbReference type="Gene3D" id="3.40.1190.10">
    <property type="entry name" value="Mur-like, catalytic domain"/>
    <property type="match status" value="1"/>
</dbReference>
<comment type="pathway">
    <text evidence="1">Cofactor biosynthesis; tetrahydrofolylpolyglutamate biosynthesis.</text>
</comment>
<feature type="domain" description="Mur ligase C-terminal" evidence="13">
    <location>
        <begin position="255"/>
        <end position="345"/>
    </location>
</feature>
<reference evidence="14" key="1">
    <citation type="journal article" date="2021" name="J Fungi (Basel)">
        <title>Virulence traits and population genomics of the black yeast Aureobasidium melanogenum.</title>
        <authorList>
            <person name="Cernosa A."/>
            <person name="Sun X."/>
            <person name="Gostincar C."/>
            <person name="Fang C."/>
            <person name="Gunde-Cimerman N."/>
            <person name="Song Z."/>
        </authorList>
    </citation>
    <scope>NUCLEOTIDE SEQUENCE</scope>
    <source>
        <strain evidence="14">EXF-9298</strain>
    </source>
</reference>
<dbReference type="GO" id="GO:0005524">
    <property type="term" value="F:ATP binding"/>
    <property type="evidence" value="ECO:0007669"/>
    <property type="project" value="UniProtKB-KW"/>
</dbReference>
<evidence type="ECO:0000256" key="5">
    <source>
        <dbReference type="ARBA" id="ARBA00022598"/>
    </source>
</evidence>
<dbReference type="GO" id="GO:0046872">
    <property type="term" value="F:metal ion binding"/>
    <property type="evidence" value="ECO:0007669"/>
    <property type="project" value="UniProtKB-KW"/>
</dbReference>
<feature type="non-terminal residue" evidence="14">
    <location>
        <position position="516"/>
    </location>
</feature>
<dbReference type="Pfam" id="PF02875">
    <property type="entry name" value="Mur_ligase_C"/>
    <property type="match status" value="1"/>
</dbReference>
<gene>
    <name evidence="14" type="ORF">KCU98_g6907</name>
</gene>
<evidence type="ECO:0000256" key="1">
    <source>
        <dbReference type="ARBA" id="ARBA00005150"/>
    </source>
</evidence>
<proteinExistence type="inferred from homology"/>
<dbReference type="GO" id="GO:0005829">
    <property type="term" value="C:cytosol"/>
    <property type="evidence" value="ECO:0007669"/>
    <property type="project" value="TreeGrafter"/>
</dbReference>
<keyword evidence="7" id="KW-0547">Nucleotide-binding</keyword>